<dbReference type="Proteomes" id="UP001497516">
    <property type="component" value="Chromosome 8"/>
</dbReference>
<accession>A0AAV2G9P9</accession>
<dbReference type="SUPFAM" id="SSF51905">
    <property type="entry name" value="FAD/NAD(P)-binding domain"/>
    <property type="match status" value="1"/>
</dbReference>
<comment type="cofactor">
    <cofactor evidence="1">
        <name>FAD</name>
        <dbReference type="ChEBI" id="CHEBI:57692"/>
    </cofactor>
</comment>
<protein>
    <recommendedName>
        <fullName evidence="7">Amine oxidase domain-containing protein</fullName>
    </recommendedName>
</protein>
<gene>
    <name evidence="8" type="ORF">LTRI10_LOCUS46200</name>
</gene>
<feature type="binding site" evidence="5">
    <location>
        <position position="257"/>
    </location>
    <ligand>
        <name>FAD</name>
        <dbReference type="ChEBI" id="CHEBI:57692"/>
    </ligand>
</feature>
<feature type="chain" id="PRO_5043449676" description="Amine oxidase domain-containing protein" evidence="6">
    <location>
        <begin position="31"/>
        <end position="485"/>
    </location>
</feature>
<evidence type="ECO:0000313" key="9">
    <source>
        <dbReference type="Proteomes" id="UP001497516"/>
    </source>
</evidence>
<evidence type="ECO:0000256" key="1">
    <source>
        <dbReference type="ARBA" id="ARBA00001974"/>
    </source>
</evidence>
<evidence type="ECO:0000256" key="6">
    <source>
        <dbReference type="SAM" id="SignalP"/>
    </source>
</evidence>
<dbReference type="AlphaFoldDB" id="A0AAV2G9P9"/>
<dbReference type="InterPro" id="IPR002937">
    <property type="entry name" value="Amino_oxidase"/>
</dbReference>
<dbReference type="GO" id="GO:0046592">
    <property type="term" value="F:polyamine oxidase activity"/>
    <property type="evidence" value="ECO:0007669"/>
    <property type="project" value="UniProtKB-ARBA"/>
</dbReference>
<keyword evidence="9" id="KW-1185">Reference proteome</keyword>
<proteinExistence type="inferred from homology"/>
<comment type="pathway">
    <text evidence="2">Amine and polyamine degradation; spermine degradation.</text>
</comment>
<dbReference type="SUPFAM" id="SSF54373">
    <property type="entry name" value="FAD-linked reductases, C-terminal domain"/>
    <property type="match status" value="1"/>
</dbReference>
<feature type="binding site" evidence="5">
    <location>
        <position position="209"/>
    </location>
    <ligand>
        <name>substrate</name>
    </ligand>
</feature>
<reference evidence="8 9" key="1">
    <citation type="submission" date="2024-04" db="EMBL/GenBank/DDBJ databases">
        <authorList>
            <person name="Fracassetti M."/>
        </authorList>
    </citation>
    <scope>NUCLEOTIDE SEQUENCE [LARGE SCALE GENOMIC DNA]</scope>
</reference>
<feature type="binding site" evidence="5">
    <location>
        <begin position="65"/>
        <end position="66"/>
    </location>
    <ligand>
        <name>FAD</name>
        <dbReference type="ChEBI" id="CHEBI:57692"/>
    </ligand>
</feature>
<comment type="similarity">
    <text evidence="3">Belongs to the flavin monoamine oxidase family.</text>
</comment>
<evidence type="ECO:0000256" key="2">
    <source>
        <dbReference type="ARBA" id="ARBA00004723"/>
    </source>
</evidence>
<dbReference type="InterPro" id="IPR001613">
    <property type="entry name" value="Flavin_amine_oxidase"/>
</dbReference>
<dbReference type="Gene3D" id="3.90.660.10">
    <property type="match status" value="1"/>
</dbReference>
<feature type="binding site" evidence="5">
    <location>
        <position position="45"/>
    </location>
    <ligand>
        <name>FAD</name>
        <dbReference type="ChEBI" id="CHEBI:57692"/>
    </ligand>
</feature>
<dbReference type="InterPro" id="IPR036188">
    <property type="entry name" value="FAD/NAD-bd_sf"/>
</dbReference>
<evidence type="ECO:0000256" key="5">
    <source>
        <dbReference type="PIRSR" id="PIRSR601613-1"/>
    </source>
</evidence>
<dbReference type="EMBL" id="OZ034821">
    <property type="protein sequence ID" value="CAL1406478.1"/>
    <property type="molecule type" value="Genomic_DNA"/>
</dbReference>
<dbReference type="InterPro" id="IPR050281">
    <property type="entry name" value="Flavin_monoamine_oxidase"/>
</dbReference>
<feature type="signal peptide" evidence="6">
    <location>
        <begin position="1"/>
        <end position="30"/>
    </location>
</feature>
<dbReference type="PRINTS" id="PR00757">
    <property type="entry name" value="AMINEOXDASEF"/>
</dbReference>
<dbReference type="Gene3D" id="3.50.50.60">
    <property type="entry name" value="FAD/NAD(P)-binding domain"/>
    <property type="match status" value="1"/>
</dbReference>
<dbReference type="PANTHER" id="PTHR10742:SF313">
    <property type="entry name" value="AMINE OXIDASE"/>
    <property type="match status" value="1"/>
</dbReference>
<dbReference type="GO" id="GO:0006598">
    <property type="term" value="P:polyamine catabolic process"/>
    <property type="evidence" value="ECO:0007669"/>
    <property type="project" value="UniProtKB-ARBA"/>
</dbReference>
<keyword evidence="6" id="KW-0732">Signal</keyword>
<name>A0AAV2G9P9_9ROSI</name>
<evidence type="ECO:0000259" key="7">
    <source>
        <dbReference type="Pfam" id="PF01593"/>
    </source>
</evidence>
<dbReference type="Pfam" id="PF01593">
    <property type="entry name" value="Amino_oxidase"/>
    <property type="match status" value="1"/>
</dbReference>
<organism evidence="8 9">
    <name type="scientific">Linum trigynum</name>
    <dbReference type="NCBI Taxonomy" id="586398"/>
    <lineage>
        <taxon>Eukaryota</taxon>
        <taxon>Viridiplantae</taxon>
        <taxon>Streptophyta</taxon>
        <taxon>Embryophyta</taxon>
        <taxon>Tracheophyta</taxon>
        <taxon>Spermatophyta</taxon>
        <taxon>Magnoliopsida</taxon>
        <taxon>eudicotyledons</taxon>
        <taxon>Gunneridae</taxon>
        <taxon>Pentapetalae</taxon>
        <taxon>rosids</taxon>
        <taxon>fabids</taxon>
        <taxon>Malpighiales</taxon>
        <taxon>Linaceae</taxon>
        <taxon>Linum</taxon>
    </lineage>
</organism>
<evidence type="ECO:0000256" key="3">
    <source>
        <dbReference type="ARBA" id="ARBA00005995"/>
    </source>
</evidence>
<evidence type="ECO:0000313" key="8">
    <source>
        <dbReference type="EMBL" id="CAL1406478.1"/>
    </source>
</evidence>
<keyword evidence="4" id="KW-0560">Oxidoreductase</keyword>
<dbReference type="PANTHER" id="PTHR10742">
    <property type="entry name" value="FLAVIN MONOAMINE OXIDASE"/>
    <property type="match status" value="1"/>
</dbReference>
<feature type="domain" description="Amine oxidase" evidence="7">
    <location>
        <begin position="44"/>
        <end position="474"/>
    </location>
</feature>
<evidence type="ECO:0000256" key="4">
    <source>
        <dbReference type="ARBA" id="ARBA00023002"/>
    </source>
</evidence>
<sequence>MLRNMHLSAAMKLLLSLLVLLLAVSSATVAAPPPSSVIVVGAGLSGIAAAKTLHDAGIKDIVILEATPKIGGRLSKVAFAGKTMEVGACWYFGGGPQHNPLVDIANSLKLNTYPTNFGNLSSNTYKQQGGLYPKAEVDAALGAGAARAQFCTNLSTTLNSNPRSDQDVSVMGAYLLYKQVPATPLEMVVDYFNNDYIDAQAPQLTSVKHKYPRHELVDHGVNFNYVKDPRGFESMAYHIADQFLKKGDPRLKLNKVVREISYSKKGVTVKTEDGSVFEAKFAILSASLGVLQSNLISFKPEFPMWKRVAISDFSMATYTKIFIKFPHKFWPTGPGTEVFFYAHQHHGYYPIWKHLENEYPGSNILFVTVTGDESIRIEKQSDEATKAEAMEVLKKMFGNNIPNPDAILVPRWWTNRFFKGSYVNWPPRYSHEQFQHLQAPVGPVYFTGEHTSEKYMGFATGAYFSGIESANDVIKCLNRKICRAH</sequence>